<dbReference type="Proteomes" id="UP001324993">
    <property type="component" value="Chromosome"/>
</dbReference>
<evidence type="ECO:0000259" key="1">
    <source>
        <dbReference type="Pfam" id="PF00534"/>
    </source>
</evidence>
<protein>
    <submittedName>
        <fullName evidence="3">Glycosyltransferase</fullName>
        <ecNumber evidence="3">2.4.-.-</ecNumber>
    </submittedName>
</protein>
<organism evidence="3 4">
    <name type="scientific">Coraliomargarita algicola</name>
    <dbReference type="NCBI Taxonomy" id="3092156"/>
    <lineage>
        <taxon>Bacteria</taxon>
        <taxon>Pseudomonadati</taxon>
        <taxon>Verrucomicrobiota</taxon>
        <taxon>Opitutia</taxon>
        <taxon>Puniceicoccales</taxon>
        <taxon>Coraliomargaritaceae</taxon>
        <taxon>Coraliomargarita</taxon>
    </lineage>
</organism>
<dbReference type="EC" id="2.4.-.-" evidence="3"/>
<dbReference type="EMBL" id="CP138858">
    <property type="protein sequence ID" value="WPJ94696.1"/>
    <property type="molecule type" value="Genomic_DNA"/>
</dbReference>
<dbReference type="PANTHER" id="PTHR12526">
    <property type="entry name" value="GLYCOSYLTRANSFERASE"/>
    <property type="match status" value="1"/>
</dbReference>
<evidence type="ECO:0000313" key="3">
    <source>
        <dbReference type="EMBL" id="WPJ94696.1"/>
    </source>
</evidence>
<feature type="domain" description="Glycosyl transferase family 1" evidence="1">
    <location>
        <begin position="198"/>
        <end position="344"/>
    </location>
</feature>
<feature type="domain" description="Glycosyltransferase subfamily 4-like N-terminal" evidence="2">
    <location>
        <begin position="18"/>
        <end position="179"/>
    </location>
</feature>
<dbReference type="GO" id="GO:0016757">
    <property type="term" value="F:glycosyltransferase activity"/>
    <property type="evidence" value="ECO:0007669"/>
    <property type="project" value="UniProtKB-KW"/>
</dbReference>
<dbReference type="Gene3D" id="3.40.50.2000">
    <property type="entry name" value="Glycogen Phosphorylase B"/>
    <property type="match status" value="2"/>
</dbReference>
<dbReference type="CDD" id="cd03811">
    <property type="entry name" value="GT4_GT28_WabH-like"/>
    <property type="match status" value="1"/>
</dbReference>
<dbReference type="Pfam" id="PF00534">
    <property type="entry name" value="Glycos_transf_1"/>
    <property type="match status" value="1"/>
</dbReference>
<proteinExistence type="predicted"/>
<dbReference type="RefSeq" id="WP_319831610.1">
    <property type="nucleotide sequence ID" value="NZ_CP138858.1"/>
</dbReference>
<dbReference type="SUPFAM" id="SSF53756">
    <property type="entry name" value="UDP-Glycosyltransferase/glycogen phosphorylase"/>
    <property type="match status" value="1"/>
</dbReference>
<dbReference type="InterPro" id="IPR001296">
    <property type="entry name" value="Glyco_trans_1"/>
</dbReference>
<gene>
    <name evidence="3" type="ORF">SH580_14775</name>
</gene>
<keyword evidence="3" id="KW-0328">Glycosyltransferase</keyword>
<accession>A0ABZ0RH17</accession>
<sequence length="364" mass="40989">MKTSKKVMTLMIPTMDGGGSERAVLLLANFWASEGCNVRLILFRRTGVLLDSLHSDVCVHSLDSRLPWVQVWRLIRLLREQRSDNLLCVLNTANTVGVLAQFFGRLHTRIITTVQNHMGAKYAHTRSLLNPFRKLVLGWVLRRADQVVVVSNQIQDYLVDELHLNPASIEVIYNPVDLSLTKQALERPEHPYFQQSVEPVLIAAGRLTRQKNFQLLVRAMSNLSENLRLIILGEGEDRPELEGLIQQLNLIDRVSLPGFKDQPLAWFKWADCYVMSSDWEGFPFVLLEAMSVGLQIVSTDCPSGPAELLDHGSYGRLVPCADAAKLADAILLAVREPMDADRLRGRSAEFNIQKVAEHYAMLLA</sequence>
<evidence type="ECO:0000313" key="4">
    <source>
        <dbReference type="Proteomes" id="UP001324993"/>
    </source>
</evidence>
<evidence type="ECO:0000259" key="2">
    <source>
        <dbReference type="Pfam" id="PF13439"/>
    </source>
</evidence>
<reference evidence="3 4" key="1">
    <citation type="submission" date="2023-11" db="EMBL/GenBank/DDBJ databases">
        <title>Coraliomargarita sp. nov., isolated from marine algae.</title>
        <authorList>
            <person name="Lee J.K."/>
            <person name="Baek J.H."/>
            <person name="Kim J.M."/>
            <person name="Choi D.G."/>
            <person name="Jeon C.O."/>
        </authorList>
    </citation>
    <scope>NUCLEOTIDE SEQUENCE [LARGE SCALE GENOMIC DNA]</scope>
    <source>
        <strain evidence="3 4">J2-16</strain>
    </source>
</reference>
<keyword evidence="3" id="KW-0808">Transferase</keyword>
<name>A0ABZ0RH17_9BACT</name>
<keyword evidence="4" id="KW-1185">Reference proteome</keyword>
<dbReference type="Pfam" id="PF13439">
    <property type="entry name" value="Glyco_transf_4"/>
    <property type="match status" value="1"/>
</dbReference>
<dbReference type="InterPro" id="IPR028098">
    <property type="entry name" value="Glyco_trans_4-like_N"/>
</dbReference>